<dbReference type="SUPFAM" id="SSF53756">
    <property type="entry name" value="UDP-Glycosyltransferase/glycogen phosphorylase"/>
    <property type="match status" value="1"/>
</dbReference>
<dbReference type="Gene3D" id="3.40.50.2000">
    <property type="entry name" value="Glycogen Phosphorylase B"/>
    <property type="match status" value="2"/>
</dbReference>
<keyword evidence="6" id="KW-1185">Reference proteome</keyword>
<keyword evidence="2 5" id="KW-0808">Transferase</keyword>
<dbReference type="Proteomes" id="UP000004169">
    <property type="component" value="Unassembled WGS sequence"/>
</dbReference>
<accession>H8FXG4</accession>
<dbReference type="EMBL" id="CAHP01000053">
    <property type="protein sequence ID" value="CCG43052.1"/>
    <property type="molecule type" value="Genomic_DNA"/>
</dbReference>
<dbReference type="GO" id="GO:0016757">
    <property type="term" value="F:glycosyltransferase activity"/>
    <property type="evidence" value="ECO:0007669"/>
    <property type="project" value="UniProtKB-KW"/>
</dbReference>
<proteinExistence type="predicted"/>
<evidence type="ECO:0000256" key="2">
    <source>
        <dbReference type="ARBA" id="ARBA00022679"/>
    </source>
</evidence>
<dbReference type="Pfam" id="PF00534">
    <property type="entry name" value="Glycos_transf_1"/>
    <property type="match status" value="1"/>
</dbReference>
<protein>
    <submittedName>
        <fullName evidence="5">Glycosyl transferase group 1</fullName>
    </submittedName>
</protein>
<evidence type="ECO:0000259" key="3">
    <source>
        <dbReference type="Pfam" id="PF00534"/>
    </source>
</evidence>
<sequence>MGGAERVLTTMANHWAAEGRQVILFRFDSSDTRPYQRLDARVTERPLDLLKHSTGLLSGIANNLRRIRTLRRALKQARPQAVIAFIDQTNVVTLAATLGTGFPVIVSERGHPIDQPISRLWNALRRLLYPTAYALVMPTRRGLECFPELILRLGRVIPNPVVSHIPHVSTYDGPTIVAAGRLVALKGFDLLIRAFARVAPHHVGWRLCIWGDGPERKTLAPLVADLGMTNRVSLPGISQQPGEWIHGAGLFALTSRSEGFPNVLLEAMNAGLPVIATDCPTGPAELIDDGVNGVLVPVDDIDRLAEELDRLMGDAALRDRLGKEAAKTAEAYSIDSIMAQWSQLIDEAVARPSRKD</sequence>
<evidence type="ECO:0000256" key="1">
    <source>
        <dbReference type="ARBA" id="ARBA00022676"/>
    </source>
</evidence>
<evidence type="ECO:0000259" key="4">
    <source>
        <dbReference type="Pfam" id="PF13579"/>
    </source>
</evidence>
<feature type="domain" description="Glycosyl transferase family 1" evidence="3">
    <location>
        <begin position="172"/>
        <end position="327"/>
    </location>
</feature>
<reference evidence="5 6" key="1">
    <citation type="journal article" date="2012" name="J. Bacteriol.">
        <title>Draft Genome Sequence of the Purple Photosynthetic Bacterium Phaeospirillum molischianum DSM120, a Particularly Versatile Bacterium.</title>
        <authorList>
            <person name="Duquesne K."/>
            <person name="Prima V."/>
            <person name="Ji B."/>
            <person name="Rouy Z."/>
            <person name="Medigue C."/>
            <person name="Talla E."/>
            <person name="Sturgis J.N."/>
        </authorList>
    </citation>
    <scope>NUCLEOTIDE SEQUENCE [LARGE SCALE GENOMIC DNA]</scope>
    <source>
        <strain evidence="6">DSM120</strain>
    </source>
</reference>
<dbReference type="PANTHER" id="PTHR12526">
    <property type="entry name" value="GLYCOSYLTRANSFERASE"/>
    <property type="match status" value="1"/>
</dbReference>
<keyword evidence="1" id="KW-0328">Glycosyltransferase</keyword>
<dbReference type="Pfam" id="PF13579">
    <property type="entry name" value="Glyco_trans_4_4"/>
    <property type="match status" value="1"/>
</dbReference>
<dbReference type="InterPro" id="IPR028098">
    <property type="entry name" value="Glyco_trans_4-like_N"/>
</dbReference>
<evidence type="ECO:0000313" key="6">
    <source>
        <dbReference type="Proteomes" id="UP000004169"/>
    </source>
</evidence>
<evidence type="ECO:0000313" key="5">
    <source>
        <dbReference type="EMBL" id="CCG43052.1"/>
    </source>
</evidence>
<gene>
    <name evidence="5" type="ORF">PHAMO_570047</name>
</gene>
<dbReference type="AlphaFoldDB" id="H8FXG4"/>
<dbReference type="eggNOG" id="COG0438">
    <property type="taxonomic scope" value="Bacteria"/>
</dbReference>
<organism evidence="5 6">
    <name type="scientific">Magnetospirillum molischianum DSM 120</name>
    <dbReference type="NCBI Taxonomy" id="1150626"/>
    <lineage>
        <taxon>Bacteria</taxon>
        <taxon>Pseudomonadati</taxon>
        <taxon>Pseudomonadota</taxon>
        <taxon>Alphaproteobacteria</taxon>
        <taxon>Rhodospirillales</taxon>
        <taxon>Rhodospirillaceae</taxon>
        <taxon>Magnetospirillum</taxon>
    </lineage>
</organism>
<feature type="domain" description="Glycosyltransferase subfamily 4-like N-terminal" evidence="4">
    <location>
        <begin position="2"/>
        <end position="159"/>
    </location>
</feature>
<dbReference type="STRING" id="1150626.PHAMO_570047"/>
<comment type="caution">
    <text evidence="5">The sequence shown here is derived from an EMBL/GenBank/DDBJ whole genome shotgun (WGS) entry which is preliminary data.</text>
</comment>
<dbReference type="PANTHER" id="PTHR12526:SF510">
    <property type="entry name" value="D-INOSITOL 3-PHOSPHATE GLYCOSYLTRANSFERASE"/>
    <property type="match status" value="1"/>
</dbReference>
<name>H8FXG4_MAGML</name>
<dbReference type="InterPro" id="IPR001296">
    <property type="entry name" value="Glyco_trans_1"/>
</dbReference>
<dbReference type="CDD" id="cd03820">
    <property type="entry name" value="GT4_AmsD-like"/>
    <property type="match status" value="1"/>
</dbReference>